<dbReference type="eggNOG" id="COG1835">
    <property type="taxonomic scope" value="Bacteria"/>
</dbReference>
<feature type="transmembrane region" description="Helical" evidence="1">
    <location>
        <begin position="317"/>
        <end position="336"/>
    </location>
</feature>
<accession>A0A0A2EWI0</accession>
<feature type="transmembrane region" description="Helical" evidence="1">
    <location>
        <begin position="252"/>
        <end position="269"/>
    </location>
</feature>
<keyword evidence="1" id="KW-1133">Transmembrane helix</keyword>
<sequence length="575" mass="66042">MKTFRERITHLLREFFSLAKRSGGLIAYSLVMYVLFVISYETRNTEGALTAYSSETLVAYSAPFLILVYVLLYRFRSKGDKKFRIIVGLIPAVLLALWGTRGIEPFMPPTVIATSLVLSLMLLIVTYPTCGVGDKKLVMKTYDIFLSISATLFLGFTLMLLLWGVIQSISFLFDIYVLDDHKMYIEVFIPFVVMPLIYRMLESRFVVNDDEDSIIFNVTFNYLLAYAALIYTVIILLYLIKCFMTFTVPNGVFATISVVMYFLGLLVYVSQHLPHKSTRFATWLTRQYKWAIVPTLMLYAWAVGVRVDAYGLTEPRVYLIAFGLIMFVTAVSLFVSPTRVYRMTLFSCFIVMGGLSYNFVVTPHRLAYWSQEYRMSALAKELGYLDESGKLLSINEINAKGDSMDARIGAFKTAYNFVTSHPEEAKKIYAKYGEIDERDIVYDEYAHVTIDPSAERSLWLYAKREDWQIDATSYSNIYLNLRTMLTEKGEVELYLKDSLLTTCPMDTIISQIRATCDLEEISESAPIQERIMVRYGNFDLFFGYLDLRYKVDKGWSISSVRAELVGELKESRFTP</sequence>
<feature type="transmembrane region" description="Helical" evidence="1">
    <location>
        <begin position="142"/>
        <end position="163"/>
    </location>
</feature>
<proteinExistence type="predicted"/>
<reference evidence="2 3" key="1">
    <citation type="submission" date="2014-08" db="EMBL/GenBank/DDBJ databases">
        <title>Porphyromonas cangingivalis strain:COT-109_OH1386 Genome sequencing.</title>
        <authorList>
            <person name="Wallis C."/>
            <person name="Deusch O."/>
            <person name="O'Flynn C."/>
            <person name="Davis I."/>
            <person name="Jospin G."/>
            <person name="Darling A.E."/>
            <person name="Coil D.A."/>
            <person name="Alexiev A."/>
            <person name="Horsfall A."/>
            <person name="Kirkwood N."/>
            <person name="Harris S."/>
            <person name="Eisen J.A."/>
        </authorList>
    </citation>
    <scope>NUCLEOTIDE SEQUENCE [LARGE SCALE GENOMIC DNA]</scope>
    <source>
        <strain evidence="3">COT-109 OH1386</strain>
    </source>
</reference>
<dbReference type="Pfam" id="PF13687">
    <property type="entry name" value="DUF4153"/>
    <property type="match status" value="1"/>
</dbReference>
<keyword evidence="1" id="KW-0812">Transmembrane</keyword>
<keyword evidence="3" id="KW-1185">Reference proteome</keyword>
<feature type="transmembrane region" description="Helical" evidence="1">
    <location>
        <begin position="83"/>
        <end position="100"/>
    </location>
</feature>
<dbReference type="InterPro" id="IPR025291">
    <property type="entry name" value="DUF4153"/>
</dbReference>
<feature type="transmembrane region" description="Helical" evidence="1">
    <location>
        <begin position="52"/>
        <end position="71"/>
    </location>
</feature>
<name>A0A0A2EWI0_PORCN</name>
<gene>
    <name evidence="2" type="ORF">HQ35_00445</name>
</gene>
<dbReference type="OrthoDB" id="9809196at2"/>
<comment type="caution">
    <text evidence="2">The sequence shown here is derived from an EMBL/GenBank/DDBJ whole genome shotgun (WGS) entry which is preliminary data.</text>
</comment>
<feature type="transmembrane region" description="Helical" evidence="1">
    <location>
        <begin position="183"/>
        <end position="201"/>
    </location>
</feature>
<feature type="transmembrane region" description="Helical" evidence="1">
    <location>
        <begin position="222"/>
        <end position="240"/>
    </location>
</feature>
<feature type="transmembrane region" description="Helical" evidence="1">
    <location>
        <begin position="343"/>
        <end position="361"/>
    </location>
</feature>
<evidence type="ECO:0000313" key="3">
    <source>
        <dbReference type="Proteomes" id="UP000030125"/>
    </source>
</evidence>
<feature type="transmembrane region" description="Helical" evidence="1">
    <location>
        <begin position="290"/>
        <end position="311"/>
    </location>
</feature>
<evidence type="ECO:0008006" key="4">
    <source>
        <dbReference type="Google" id="ProtNLM"/>
    </source>
</evidence>
<organism evidence="2 3">
    <name type="scientific">Porphyromonas cangingivalis</name>
    <dbReference type="NCBI Taxonomy" id="36874"/>
    <lineage>
        <taxon>Bacteria</taxon>
        <taxon>Pseudomonadati</taxon>
        <taxon>Bacteroidota</taxon>
        <taxon>Bacteroidia</taxon>
        <taxon>Bacteroidales</taxon>
        <taxon>Porphyromonadaceae</taxon>
        <taxon>Porphyromonas</taxon>
    </lineage>
</organism>
<dbReference type="Proteomes" id="UP000030125">
    <property type="component" value="Unassembled WGS sequence"/>
</dbReference>
<evidence type="ECO:0000313" key="2">
    <source>
        <dbReference type="EMBL" id="KGN83273.1"/>
    </source>
</evidence>
<dbReference type="AlphaFoldDB" id="A0A0A2EWI0"/>
<feature type="transmembrane region" description="Helical" evidence="1">
    <location>
        <begin position="106"/>
        <end position="130"/>
    </location>
</feature>
<keyword evidence="1" id="KW-0472">Membrane</keyword>
<protein>
    <recommendedName>
        <fullName evidence="4">DUF4153 domain-containing protein</fullName>
    </recommendedName>
</protein>
<feature type="transmembrane region" description="Helical" evidence="1">
    <location>
        <begin position="21"/>
        <end position="40"/>
    </location>
</feature>
<evidence type="ECO:0000256" key="1">
    <source>
        <dbReference type="SAM" id="Phobius"/>
    </source>
</evidence>
<dbReference type="RefSeq" id="WP_036849857.1">
    <property type="nucleotide sequence ID" value="NZ_JQJD01000001.1"/>
</dbReference>
<dbReference type="EMBL" id="JQJD01000001">
    <property type="protein sequence ID" value="KGN83273.1"/>
    <property type="molecule type" value="Genomic_DNA"/>
</dbReference>
<dbReference type="STRING" id="36874.HQ34_08455"/>